<dbReference type="PANTHER" id="PTHR23155:SF1185">
    <property type="entry name" value="DISEASE RESISTANCE RPP8-LIKE PROTEIN 3-RELATED"/>
    <property type="match status" value="1"/>
</dbReference>
<reference evidence="3 4" key="1">
    <citation type="journal article" date="2019" name="Genome Biol. Evol.">
        <title>Insights into the evolution of the New World diploid cottons (Gossypium, subgenus Houzingenia) based on genome sequencing.</title>
        <authorList>
            <person name="Grover C.E."/>
            <person name="Arick M.A. 2nd"/>
            <person name="Thrash A."/>
            <person name="Conover J.L."/>
            <person name="Sanders W.S."/>
            <person name="Peterson D.G."/>
            <person name="Frelichowski J.E."/>
            <person name="Scheffler J.A."/>
            <person name="Scheffler B.E."/>
            <person name="Wendel J.F."/>
        </authorList>
    </citation>
    <scope>NUCLEOTIDE SEQUENCE [LARGE SCALE GENOMIC DNA]</scope>
    <source>
        <strain evidence="3">8</strain>
        <tissue evidence="3">Leaf</tissue>
    </source>
</reference>
<dbReference type="SUPFAM" id="SSF52058">
    <property type="entry name" value="L domain-like"/>
    <property type="match status" value="1"/>
</dbReference>
<dbReference type="Proteomes" id="UP000593568">
    <property type="component" value="Unassembled WGS sequence"/>
</dbReference>
<dbReference type="InterPro" id="IPR055414">
    <property type="entry name" value="LRR_R13L4/SHOC2-like"/>
</dbReference>
<dbReference type="EMBL" id="JABEZW010000007">
    <property type="protein sequence ID" value="MBA0771103.1"/>
    <property type="molecule type" value="Genomic_DNA"/>
</dbReference>
<dbReference type="InterPro" id="IPR032675">
    <property type="entry name" value="LRR_dom_sf"/>
</dbReference>
<evidence type="ECO:0000259" key="2">
    <source>
        <dbReference type="Pfam" id="PF23598"/>
    </source>
</evidence>
<evidence type="ECO:0000313" key="4">
    <source>
        <dbReference type="Proteomes" id="UP000593568"/>
    </source>
</evidence>
<dbReference type="Pfam" id="PF23598">
    <property type="entry name" value="LRR_14"/>
    <property type="match status" value="1"/>
</dbReference>
<gene>
    <name evidence="3" type="ORF">Gotri_019624</name>
</gene>
<dbReference type="AlphaFoldDB" id="A0A7J9EDJ2"/>
<evidence type="ECO:0000313" key="3">
    <source>
        <dbReference type="EMBL" id="MBA0771103.1"/>
    </source>
</evidence>
<dbReference type="GO" id="GO:0098542">
    <property type="term" value="P:defense response to other organism"/>
    <property type="evidence" value="ECO:0007669"/>
    <property type="project" value="TreeGrafter"/>
</dbReference>
<dbReference type="InterPro" id="IPR044974">
    <property type="entry name" value="Disease_R_plants"/>
</dbReference>
<dbReference type="Gene3D" id="3.80.10.10">
    <property type="entry name" value="Ribonuclease Inhibitor"/>
    <property type="match status" value="1"/>
</dbReference>
<comment type="caution">
    <text evidence="3">The sequence shown here is derived from an EMBL/GenBank/DDBJ whole genome shotgun (WGS) entry which is preliminary data.</text>
</comment>
<protein>
    <recommendedName>
        <fullName evidence="2">Disease resistance R13L4/SHOC-2-like LRR domain-containing protein</fullName>
    </recommendedName>
</protein>
<dbReference type="PANTHER" id="PTHR23155">
    <property type="entry name" value="DISEASE RESISTANCE PROTEIN RP"/>
    <property type="match status" value="1"/>
</dbReference>
<accession>A0A7J9EDJ2</accession>
<sequence length="389" mass="45696">MELVERCMIQVRERDVETLNMRSFHMHDLMRDVCLSKAKQEKFLYVADQSNACQLATIGRVRRVSVHKLFPIQCIKSPCLRSLLFFDAFLPDEELEKVLLLTMVRVLDYERGGDAGCKLPNDIGKLIHLRFFRLRDLNFWSSKLPSSLGNLRFLQTLDLRIIGRWSNSICVPNVIWRMEKLIHLYLPSKCKSKTKLKLGTLKNLQTLVNFNTKNCYLKDLINMTNIRELEIQGHFNIEDFYTEELGRNPAIVQSKYLHSLSIINDEGRIDPRHLTHLLSSCNSISRLSLDVKIRRLPKYHYLSSNLAYIKLRKCKLEEDPIPTLEKLPYLRMLEFHEEAFIGKEMLCCGQAFAKVESLFRTRKIKESSMTIKEDLKKAHDRLWWDFIVD</sequence>
<proteinExistence type="predicted"/>
<feature type="domain" description="Disease resistance R13L4/SHOC-2-like LRR" evidence="2">
    <location>
        <begin position="96"/>
        <end position="358"/>
    </location>
</feature>
<keyword evidence="4" id="KW-1185">Reference proteome</keyword>
<evidence type="ECO:0000256" key="1">
    <source>
        <dbReference type="ARBA" id="ARBA00022737"/>
    </source>
</evidence>
<name>A0A7J9EDJ2_9ROSI</name>
<keyword evidence="1" id="KW-0677">Repeat</keyword>
<organism evidence="3 4">
    <name type="scientific">Gossypium trilobum</name>
    <dbReference type="NCBI Taxonomy" id="34281"/>
    <lineage>
        <taxon>Eukaryota</taxon>
        <taxon>Viridiplantae</taxon>
        <taxon>Streptophyta</taxon>
        <taxon>Embryophyta</taxon>
        <taxon>Tracheophyta</taxon>
        <taxon>Spermatophyta</taxon>
        <taxon>Magnoliopsida</taxon>
        <taxon>eudicotyledons</taxon>
        <taxon>Gunneridae</taxon>
        <taxon>Pentapetalae</taxon>
        <taxon>rosids</taxon>
        <taxon>malvids</taxon>
        <taxon>Malvales</taxon>
        <taxon>Malvaceae</taxon>
        <taxon>Malvoideae</taxon>
        <taxon>Gossypium</taxon>
    </lineage>
</organism>